<organism evidence="2 3">
    <name type="scientific">Urechidicola vernalis</name>
    <dbReference type="NCBI Taxonomy" id="3075600"/>
    <lineage>
        <taxon>Bacteria</taxon>
        <taxon>Pseudomonadati</taxon>
        <taxon>Bacteroidota</taxon>
        <taxon>Flavobacteriia</taxon>
        <taxon>Flavobacteriales</taxon>
        <taxon>Flavobacteriaceae</taxon>
        <taxon>Urechidicola</taxon>
    </lineage>
</organism>
<name>A0ABU2Y4K2_9FLAO</name>
<keyword evidence="1" id="KW-0812">Transmembrane</keyword>
<keyword evidence="1" id="KW-0472">Membrane</keyword>
<feature type="transmembrane region" description="Helical" evidence="1">
    <location>
        <begin position="45"/>
        <end position="65"/>
    </location>
</feature>
<feature type="transmembrane region" description="Helical" evidence="1">
    <location>
        <begin position="12"/>
        <end position="33"/>
    </location>
</feature>
<protein>
    <recommendedName>
        <fullName evidence="4">Bacterial Pleckstrin homology domain-containing protein</fullName>
    </recommendedName>
</protein>
<evidence type="ECO:0000313" key="2">
    <source>
        <dbReference type="EMBL" id="MDT0552720.1"/>
    </source>
</evidence>
<proteinExistence type="predicted"/>
<evidence type="ECO:0000313" key="3">
    <source>
        <dbReference type="Proteomes" id="UP001252186"/>
    </source>
</evidence>
<gene>
    <name evidence="2" type="ORF">RM519_05630</name>
</gene>
<dbReference type="Proteomes" id="UP001252186">
    <property type="component" value="Unassembled WGS sequence"/>
</dbReference>
<evidence type="ECO:0000256" key="1">
    <source>
        <dbReference type="SAM" id="Phobius"/>
    </source>
</evidence>
<reference evidence="2 3" key="1">
    <citation type="submission" date="2023-09" db="EMBL/GenBank/DDBJ databases">
        <authorList>
            <person name="Rey-Velasco X."/>
        </authorList>
    </citation>
    <scope>NUCLEOTIDE SEQUENCE [LARGE SCALE GENOMIC DNA]</scope>
    <source>
        <strain evidence="2 3">P050</strain>
    </source>
</reference>
<dbReference type="EMBL" id="JAVRHV010000002">
    <property type="protein sequence ID" value="MDT0552720.1"/>
    <property type="molecule type" value="Genomic_DNA"/>
</dbReference>
<dbReference type="RefSeq" id="WP_311592648.1">
    <property type="nucleotide sequence ID" value="NZ_JAVRHV010000002.1"/>
</dbReference>
<sequence>MKVFVEEQRFKNWVLIILMITPIVGVLIPILTSKEGFPAFNTPKFWSLVMVSFSVVLVFLLILSIKLSTKINEQGVFYRFYPNQCKEKFIPWSRIQQCHVTKYNSLRKFGGYGYRRCFWGKNKGLALNVGGKYGIQLVLENGKKILIGTQNENDAKRVLETYQSKINSNG</sequence>
<keyword evidence="3" id="KW-1185">Reference proteome</keyword>
<accession>A0ABU2Y4K2</accession>
<evidence type="ECO:0008006" key="4">
    <source>
        <dbReference type="Google" id="ProtNLM"/>
    </source>
</evidence>
<keyword evidence="1" id="KW-1133">Transmembrane helix</keyword>
<comment type="caution">
    <text evidence="2">The sequence shown here is derived from an EMBL/GenBank/DDBJ whole genome shotgun (WGS) entry which is preliminary data.</text>
</comment>